<organism evidence="1 2">
    <name type="scientific">Ancylostoma ceylanicum</name>
    <dbReference type="NCBI Taxonomy" id="53326"/>
    <lineage>
        <taxon>Eukaryota</taxon>
        <taxon>Metazoa</taxon>
        <taxon>Ecdysozoa</taxon>
        <taxon>Nematoda</taxon>
        <taxon>Chromadorea</taxon>
        <taxon>Rhabditida</taxon>
        <taxon>Rhabditina</taxon>
        <taxon>Rhabditomorpha</taxon>
        <taxon>Strongyloidea</taxon>
        <taxon>Ancylostomatidae</taxon>
        <taxon>Ancylostomatinae</taxon>
        <taxon>Ancylostoma</taxon>
    </lineage>
</organism>
<sequence length="75" mass="8444">MVVKRCKAAHWYEPYRGQMVHTFVVPSSLGDLHPAQLRSYYCRLVRKGFLVEFNTETTAHSNDNQGVPDSTTSGG</sequence>
<protein>
    <submittedName>
        <fullName evidence="1">Uncharacterized protein</fullName>
    </submittedName>
</protein>
<dbReference type="EMBL" id="JARK01000484">
    <property type="protein sequence ID" value="EYC36555.1"/>
    <property type="molecule type" value="Genomic_DNA"/>
</dbReference>
<proteinExistence type="predicted"/>
<reference evidence="2" key="1">
    <citation type="journal article" date="2015" name="Nat. Genet.">
        <title>The genome and transcriptome of the zoonotic hookworm Ancylostoma ceylanicum identify infection-specific gene families.</title>
        <authorList>
            <person name="Schwarz E.M."/>
            <person name="Hu Y."/>
            <person name="Antoshechkin I."/>
            <person name="Miller M.M."/>
            <person name="Sternberg P.W."/>
            <person name="Aroian R.V."/>
        </authorList>
    </citation>
    <scope>NUCLEOTIDE SEQUENCE</scope>
    <source>
        <strain evidence="2">HY135</strain>
    </source>
</reference>
<keyword evidence="2" id="KW-1185">Reference proteome</keyword>
<dbReference type="Proteomes" id="UP000024635">
    <property type="component" value="Unassembled WGS sequence"/>
</dbReference>
<accession>A0A016WAC4</accession>
<name>A0A016WAC4_9BILA</name>
<dbReference type="AlphaFoldDB" id="A0A016WAC4"/>
<gene>
    <name evidence="1" type="primary">Acey_s0884.g2852</name>
    <name evidence="1" type="ORF">Y032_0884g2852</name>
</gene>
<comment type="caution">
    <text evidence="1">The sequence shown here is derived from an EMBL/GenBank/DDBJ whole genome shotgun (WGS) entry which is preliminary data.</text>
</comment>
<evidence type="ECO:0000313" key="1">
    <source>
        <dbReference type="EMBL" id="EYC36555.1"/>
    </source>
</evidence>
<evidence type="ECO:0000313" key="2">
    <source>
        <dbReference type="Proteomes" id="UP000024635"/>
    </source>
</evidence>